<evidence type="ECO:0000313" key="6">
    <source>
        <dbReference type="EMBL" id="KAG7390115.1"/>
    </source>
</evidence>
<keyword evidence="4" id="KW-0175">Coiled coil</keyword>
<feature type="coiled-coil region" evidence="4">
    <location>
        <begin position="11"/>
        <end position="38"/>
    </location>
</feature>
<keyword evidence="2" id="KW-0677">Repeat</keyword>
<feature type="compositionally biased region" description="Gly residues" evidence="5">
    <location>
        <begin position="394"/>
        <end position="403"/>
    </location>
</feature>
<protein>
    <submittedName>
        <fullName evidence="6">Uncharacterized protein</fullName>
    </submittedName>
</protein>
<dbReference type="InterPro" id="IPR018247">
    <property type="entry name" value="EF_Hand_1_Ca_BS"/>
</dbReference>
<gene>
    <name evidence="6" type="ORF">PHYPSEUDO_008818</name>
</gene>
<dbReference type="InterPro" id="IPR019775">
    <property type="entry name" value="WD40_repeat_CS"/>
</dbReference>
<feature type="repeat" description="WD" evidence="3">
    <location>
        <begin position="480"/>
        <end position="511"/>
    </location>
</feature>
<dbReference type="PROSITE" id="PS00018">
    <property type="entry name" value="EF_HAND_1"/>
    <property type="match status" value="1"/>
</dbReference>
<dbReference type="Pfam" id="PF00400">
    <property type="entry name" value="WD40"/>
    <property type="match status" value="3"/>
</dbReference>
<keyword evidence="1 3" id="KW-0853">WD repeat</keyword>
<reference evidence="6" key="1">
    <citation type="submission" date="2021-02" db="EMBL/GenBank/DDBJ databases">
        <authorList>
            <person name="Palmer J.M."/>
        </authorList>
    </citation>
    <scope>NUCLEOTIDE SEQUENCE</scope>
    <source>
        <strain evidence="6">SCRP734</strain>
    </source>
</reference>
<evidence type="ECO:0000256" key="1">
    <source>
        <dbReference type="ARBA" id="ARBA00022574"/>
    </source>
</evidence>
<dbReference type="PROSITE" id="PS50082">
    <property type="entry name" value="WD_REPEATS_2"/>
    <property type="match status" value="3"/>
</dbReference>
<sequence length="528" mass="56720">MASEAHLRAQYELLVKENKLLKTSVDKLDRENHDLKRSVYELTLKLDSAHAPSSSTRAAAAEPFAIADLLAAPAPSAKAAAESSFRRAHGGSGALLGAKGELYDADGDGDARVLVHKSTLRAHGGAVYTAKFSPCGRLLASGGFDCKVMLWDVTTKFNQPQLAALSRHAQLVIDVSWAEDSATLVSGSYDHTVKLWDVDKSQLITSKEVDGLVQCVAFNMADNNQYFLGSSKCCFHMADARSEVCRTWANDAMVNALHVAHDGLTVTTGDSKGMLKTWDVRMDTCLEELSVLNDPARHAISHVHASPASDGGDDGRFLGVNSYDNVLRVYDRRSKLISSRSRRGTGGGSDTHDSDQLQLVCSVSGHKNKNWPIKSSFFRGDGYKYKLALPPRGRLGGGLGGSSASGSRRKLTDGDGEDFTDPSGERGSMDSARETLLLATGSADRHIYLHEVTPCNHADGSGGTKNNGPGKHTQTLVQKIDAHNDRVYCVDFHPTEPILASASADGSIKIWLPRTGSSSLARLAKSKN</sequence>
<dbReference type="PANTHER" id="PTHR22847">
    <property type="entry name" value="WD40 REPEAT PROTEIN"/>
    <property type="match status" value="1"/>
</dbReference>
<comment type="caution">
    <text evidence="6">The sequence shown here is derived from an EMBL/GenBank/DDBJ whole genome shotgun (WGS) entry which is preliminary data.</text>
</comment>
<dbReference type="InterPro" id="IPR001680">
    <property type="entry name" value="WD40_rpt"/>
</dbReference>
<keyword evidence="7" id="KW-1185">Reference proteome</keyword>
<evidence type="ECO:0000313" key="7">
    <source>
        <dbReference type="Proteomes" id="UP000694044"/>
    </source>
</evidence>
<feature type="repeat" description="WD" evidence="3">
    <location>
        <begin position="120"/>
        <end position="155"/>
    </location>
</feature>
<proteinExistence type="predicted"/>
<dbReference type="PROSITE" id="PS50294">
    <property type="entry name" value="WD_REPEATS_REGION"/>
    <property type="match status" value="3"/>
</dbReference>
<evidence type="ECO:0000256" key="3">
    <source>
        <dbReference type="PROSITE-ProRule" id="PRU00221"/>
    </source>
</evidence>
<dbReference type="GO" id="GO:1990234">
    <property type="term" value="C:transferase complex"/>
    <property type="evidence" value="ECO:0007669"/>
    <property type="project" value="UniProtKB-ARBA"/>
</dbReference>
<evidence type="ECO:0000256" key="4">
    <source>
        <dbReference type="SAM" id="Coils"/>
    </source>
</evidence>
<dbReference type="PANTHER" id="PTHR22847:SF637">
    <property type="entry name" value="WD REPEAT DOMAIN 5B"/>
    <property type="match status" value="1"/>
</dbReference>
<accession>A0A8T1W9Y6</accession>
<dbReference type="PROSITE" id="PS00678">
    <property type="entry name" value="WD_REPEATS_1"/>
    <property type="match status" value="2"/>
</dbReference>
<evidence type="ECO:0000256" key="2">
    <source>
        <dbReference type="ARBA" id="ARBA00022737"/>
    </source>
</evidence>
<organism evidence="6 7">
    <name type="scientific">Phytophthora pseudosyringae</name>
    <dbReference type="NCBI Taxonomy" id="221518"/>
    <lineage>
        <taxon>Eukaryota</taxon>
        <taxon>Sar</taxon>
        <taxon>Stramenopiles</taxon>
        <taxon>Oomycota</taxon>
        <taxon>Peronosporomycetes</taxon>
        <taxon>Peronosporales</taxon>
        <taxon>Peronosporaceae</taxon>
        <taxon>Phytophthora</taxon>
    </lineage>
</organism>
<dbReference type="EMBL" id="JAGDFM010000036">
    <property type="protein sequence ID" value="KAG7390115.1"/>
    <property type="molecule type" value="Genomic_DNA"/>
</dbReference>
<dbReference type="AlphaFoldDB" id="A0A8T1W9Y6"/>
<name>A0A8T1W9Y6_9STRA</name>
<feature type="repeat" description="WD" evidence="3">
    <location>
        <begin position="165"/>
        <end position="206"/>
    </location>
</feature>
<feature type="region of interest" description="Disordered" evidence="5">
    <location>
        <begin position="394"/>
        <end position="431"/>
    </location>
</feature>
<evidence type="ECO:0000256" key="5">
    <source>
        <dbReference type="SAM" id="MobiDB-lite"/>
    </source>
</evidence>
<dbReference type="Proteomes" id="UP000694044">
    <property type="component" value="Unassembled WGS sequence"/>
</dbReference>
<dbReference type="OrthoDB" id="6262491at2759"/>
<dbReference type="SMART" id="SM00320">
    <property type="entry name" value="WD40"/>
    <property type="match status" value="6"/>
</dbReference>